<dbReference type="Pfam" id="PF13489">
    <property type="entry name" value="Methyltransf_23"/>
    <property type="match status" value="1"/>
</dbReference>
<organism evidence="1">
    <name type="scientific">viral metagenome</name>
    <dbReference type="NCBI Taxonomy" id="1070528"/>
    <lineage>
        <taxon>unclassified sequences</taxon>
        <taxon>metagenomes</taxon>
        <taxon>organismal metagenomes</taxon>
    </lineage>
</organism>
<dbReference type="AlphaFoldDB" id="A0A6C0EL74"/>
<dbReference type="Gene3D" id="3.40.50.150">
    <property type="entry name" value="Vaccinia Virus protein VP39"/>
    <property type="match status" value="1"/>
</dbReference>
<dbReference type="InterPro" id="IPR029063">
    <property type="entry name" value="SAM-dependent_MTases_sf"/>
</dbReference>
<protein>
    <submittedName>
        <fullName evidence="1">Uncharacterized protein</fullName>
    </submittedName>
</protein>
<dbReference type="SUPFAM" id="SSF53335">
    <property type="entry name" value="S-adenosyl-L-methionine-dependent methyltransferases"/>
    <property type="match status" value="1"/>
</dbReference>
<name>A0A6C0EL74_9ZZZZ</name>
<accession>A0A6C0EL74</accession>
<proteinExistence type="predicted"/>
<dbReference type="EMBL" id="MN738868">
    <property type="protein sequence ID" value="QHT29080.1"/>
    <property type="molecule type" value="Genomic_DNA"/>
</dbReference>
<sequence length="298" mass="35689">MNKIILILIILITAFIGYYWKSNDIDSIEQFQTKSIRENYTDIYDSFYSNIYDQLFKSDLKNEYEIYSLKQYAFDKFNKDSINILDLGCGTGNHLKLLTKYKYKCTGLDKSAKMLSISRKNNPSVDLIRGDFHNKSTFVKREFSHIICLFYTIYYTNNVEKLFKNLNYWIKPKGFLCIHLLHRDKFDPVLEKSSSLIPLYNPQKYTDKRNTSTNLDFNNFKYKSDWFFNKSDIQFVEKFVFKKNSYMRQNTHKFIMHKVSYYIKLAKKNGFKLVKIVDLSPVNHQYNAVYVFKKLYGY</sequence>
<evidence type="ECO:0000313" key="1">
    <source>
        <dbReference type="EMBL" id="QHT29080.1"/>
    </source>
</evidence>
<dbReference type="CDD" id="cd02440">
    <property type="entry name" value="AdoMet_MTases"/>
    <property type="match status" value="1"/>
</dbReference>
<dbReference type="GO" id="GO:0016740">
    <property type="term" value="F:transferase activity"/>
    <property type="evidence" value="ECO:0007669"/>
    <property type="project" value="UniProtKB-KW"/>
</dbReference>
<reference evidence="1" key="1">
    <citation type="journal article" date="2020" name="Nature">
        <title>Giant virus diversity and host interactions through global metagenomics.</title>
        <authorList>
            <person name="Schulz F."/>
            <person name="Roux S."/>
            <person name="Paez-Espino D."/>
            <person name="Jungbluth S."/>
            <person name="Walsh D.A."/>
            <person name="Denef V.J."/>
            <person name="McMahon K.D."/>
            <person name="Konstantinidis K.T."/>
            <person name="Eloe-Fadrosh E.A."/>
            <person name="Kyrpides N.C."/>
            <person name="Woyke T."/>
        </authorList>
    </citation>
    <scope>NUCLEOTIDE SEQUENCE</scope>
    <source>
        <strain evidence="1">GVMAG-M-3300001351-8</strain>
    </source>
</reference>
<dbReference type="PANTHER" id="PTHR43861">
    <property type="entry name" value="TRANS-ACONITATE 2-METHYLTRANSFERASE-RELATED"/>
    <property type="match status" value="1"/>
</dbReference>